<dbReference type="GO" id="GO:0004435">
    <property type="term" value="F:phosphatidylinositol-4,5-bisphosphate phospholipase C activity"/>
    <property type="evidence" value="ECO:0007669"/>
    <property type="project" value="InterPro"/>
</dbReference>
<reference evidence="3 4" key="1">
    <citation type="submission" date="2020-01" db="EMBL/GenBank/DDBJ databases">
        <title>Paenibacillus sp. nov., isolated from tomato rhizosphere.</title>
        <authorList>
            <person name="Weon H.-Y."/>
            <person name="Lee S.A."/>
        </authorList>
    </citation>
    <scope>NUCLEOTIDE SEQUENCE [LARGE SCALE GENOMIC DNA]</scope>
    <source>
        <strain evidence="3 4">12200R-189</strain>
    </source>
</reference>
<accession>A0A6C0FWF2</accession>
<dbReference type="InterPro" id="IPR006059">
    <property type="entry name" value="SBP"/>
</dbReference>
<keyword evidence="1" id="KW-0732">Signal</keyword>
<dbReference type="Gene3D" id="3.40.190.10">
    <property type="entry name" value="Periplasmic binding protein-like II"/>
    <property type="match status" value="1"/>
</dbReference>
<dbReference type="GO" id="GO:0006629">
    <property type="term" value="P:lipid metabolic process"/>
    <property type="evidence" value="ECO:0007669"/>
    <property type="project" value="InterPro"/>
</dbReference>
<dbReference type="AlphaFoldDB" id="A0A6C0FWF2"/>
<dbReference type="Proteomes" id="UP000476064">
    <property type="component" value="Chromosome"/>
</dbReference>
<dbReference type="PROSITE" id="PS50008">
    <property type="entry name" value="PIPLC_Y_DOMAIN"/>
    <property type="match status" value="1"/>
</dbReference>
<protein>
    <submittedName>
        <fullName evidence="3">ABC transporter substrate-binding protein</fullName>
    </submittedName>
</protein>
<dbReference type="InterPro" id="IPR050490">
    <property type="entry name" value="Bact_solute-bd_prot1"/>
</dbReference>
<gene>
    <name evidence="3" type="ORF">GXP70_07330</name>
</gene>
<dbReference type="EMBL" id="CP048209">
    <property type="protein sequence ID" value="QHT59783.1"/>
    <property type="molecule type" value="Genomic_DNA"/>
</dbReference>
<proteinExistence type="predicted"/>
<dbReference type="KEGG" id="plyc:GXP70_07330"/>
<evidence type="ECO:0000259" key="2">
    <source>
        <dbReference type="PROSITE" id="PS50008"/>
    </source>
</evidence>
<dbReference type="GO" id="GO:0035556">
    <property type="term" value="P:intracellular signal transduction"/>
    <property type="evidence" value="ECO:0007669"/>
    <property type="project" value="InterPro"/>
</dbReference>
<evidence type="ECO:0000313" key="4">
    <source>
        <dbReference type="Proteomes" id="UP000476064"/>
    </source>
</evidence>
<dbReference type="PANTHER" id="PTHR43649:SF17">
    <property type="entry name" value="ABC TRANSPORTER SOLUTE BINDING PROTEIN-SUGAR TRANSPORT"/>
    <property type="match status" value="1"/>
</dbReference>
<feature type="signal peptide" evidence="1">
    <location>
        <begin position="1"/>
        <end position="26"/>
    </location>
</feature>
<name>A0A6C0FWF2_9BACL</name>
<dbReference type="SUPFAM" id="SSF53850">
    <property type="entry name" value="Periplasmic binding protein-like II"/>
    <property type="match status" value="1"/>
</dbReference>
<dbReference type="InterPro" id="IPR022627">
    <property type="entry name" value="DUF3502"/>
</dbReference>
<dbReference type="Pfam" id="PF01547">
    <property type="entry name" value="SBP_bac_1"/>
    <property type="match status" value="1"/>
</dbReference>
<evidence type="ECO:0000313" key="3">
    <source>
        <dbReference type="EMBL" id="QHT59783.1"/>
    </source>
</evidence>
<organism evidence="3 4">
    <name type="scientific">Paenibacillus lycopersici</name>
    <dbReference type="NCBI Taxonomy" id="2704462"/>
    <lineage>
        <taxon>Bacteria</taxon>
        <taxon>Bacillati</taxon>
        <taxon>Bacillota</taxon>
        <taxon>Bacilli</taxon>
        <taxon>Bacillales</taxon>
        <taxon>Paenibacillaceae</taxon>
        <taxon>Paenibacillus</taxon>
    </lineage>
</organism>
<feature type="domain" description="PI-PLC Y-box" evidence="2">
    <location>
        <begin position="397"/>
        <end position="458"/>
    </location>
</feature>
<feature type="chain" id="PRO_5025582860" evidence="1">
    <location>
        <begin position="27"/>
        <end position="517"/>
    </location>
</feature>
<dbReference type="PANTHER" id="PTHR43649">
    <property type="entry name" value="ARABINOSE-BINDING PROTEIN-RELATED"/>
    <property type="match status" value="1"/>
</dbReference>
<sequence>MQFNKRLGTTALAVSLVMTTALVGCAKDSNSDSAANSVNSKNAANATNGAKANNASQDAASSLDPVELSIYFPGGEQKDVALVEDAMNKLLKDKINATVKIHEVDWGNWGQKINLMVASGEPFDLVLTGAGDYSTYVAQGAFTDLTSLIDQYAPEMKAQMNPVLLSGTQINGKNYAVPVEKELAEQYGLMLNKDLVDKYHFDISSIKTLADLEPMLQTIKDKEPGVVPFWGSKNVTTLIPYEQNGSDPVPGVIPLDGTTKVVDQWETPEMQQLLQMMQEWNQKGLFQQDPATQKDSSAVDQAGTVFAEWSPLTPGKDKVQSQQSGHPLVQVALSQPYTTSADLTGAMTAISRTSKNPERAMMLINLLHTDPEVLNTLVYGVEGKHYVKVSDNVIKLPDGVAAGQSGYMPGNNWMEGNQFLDYLWDNEDPNKWDEYKAFNAAAKASPIVGFTFNADSVKNEEAAIVNIYNAYIDGLATGTMDYKKALPEFVDKMKKAGLEKVITEKQKQIDAFLANKG</sequence>
<evidence type="ECO:0000256" key="1">
    <source>
        <dbReference type="SAM" id="SignalP"/>
    </source>
</evidence>
<dbReference type="PROSITE" id="PS51257">
    <property type="entry name" value="PROKAR_LIPOPROTEIN"/>
    <property type="match status" value="1"/>
</dbReference>
<keyword evidence="4" id="KW-1185">Reference proteome</keyword>
<dbReference type="RefSeq" id="WP_162355849.1">
    <property type="nucleotide sequence ID" value="NZ_CP048209.1"/>
</dbReference>
<dbReference type="Pfam" id="PF12010">
    <property type="entry name" value="DUF3502"/>
    <property type="match status" value="1"/>
</dbReference>
<dbReference type="InterPro" id="IPR001711">
    <property type="entry name" value="PLipase_C_Pinositol-sp_Y"/>
</dbReference>